<protein>
    <recommendedName>
        <fullName evidence="4">Kinetochore protein fta4</fullName>
    </recommendedName>
</protein>
<dbReference type="Pfam" id="PF13093">
    <property type="entry name" value="FTA4"/>
    <property type="match status" value="1"/>
</dbReference>
<gene>
    <name evidence="2" type="ORF">VTJ49DRAFT_5334</name>
</gene>
<reference evidence="2 3" key="1">
    <citation type="journal article" date="2024" name="Commun. Biol.">
        <title>Comparative genomic analysis of thermophilic fungi reveals convergent evolutionary adaptations and gene losses.</title>
        <authorList>
            <person name="Steindorff A.S."/>
            <person name="Aguilar-Pontes M.V."/>
            <person name="Robinson A.J."/>
            <person name="Andreopoulos B."/>
            <person name="LaButti K."/>
            <person name="Kuo A."/>
            <person name="Mondo S."/>
            <person name="Riley R."/>
            <person name="Otillar R."/>
            <person name="Haridas S."/>
            <person name="Lipzen A."/>
            <person name="Grimwood J."/>
            <person name="Schmutz J."/>
            <person name="Clum A."/>
            <person name="Reid I.D."/>
            <person name="Moisan M.C."/>
            <person name="Butler G."/>
            <person name="Nguyen T.T.M."/>
            <person name="Dewar K."/>
            <person name="Conant G."/>
            <person name="Drula E."/>
            <person name="Henrissat B."/>
            <person name="Hansel C."/>
            <person name="Singer S."/>
            <person name="Hutchinson M.I."/>
            <person name="de Vries R.P."/>
            <person name="Natvig D.O."/>
            <person name="Powell A.J."/>
            <person name="Tsang A."/>
            <person name="Grigoriev I.V."/>
        </authorList>
    </citation>
    <scope>NUCLEOTIDE SEQUENCE [LARGE SCALE GENOMIC DNA]</scope>
    <source>
        <strain evidence="2 3">CBS 620.91</strain>
    </source>
</reference>
<evidence type="ECO:0008006" key="4">
    <source>
        <dbReference type="Google" id="ProtNLM"/>
    </source>
</evidence>
<evidence type="ECO:0000313" key="2">
    <source>
        <dbReference type="EMBL" id="KAL1836288.1"/>
    </source>
</evidence>
<dbReference type="InterPro" id="IPR025207">
    <property type="entry name" value="Sim4_Fta4"/>
</dbReference>
<sequence length="314" mass="34027">MAPNPPTILTLKQSFLTAQTRLLSQPLSPSPAWLDDNKNNNDPDNPPLPEKAVHDALFKLNHRLQQHARRVYPPQATRHVAEQIDQLYWNAAEAVVGGGESEGEGEEDIEALSLGADLTNPSTITTLPPTWDSDSVNTNPVAREQYASLASTLHSLAERKQQAAARVARLRRMRALLEPFSPAPASGSASSSAAAEPSTSASGMDFDVDVDRDADPDGLKTVQENLVTRNGALEKELLRMRVLLARVSGRAELLKEQQQQSSRGRKRGRDGDQAGRTESPSSAGSLFSERPGAGAVEDVEVEERRKVGALLESF</sequence>
<dbReference type="EMBL" id="JAZGSY010000435">
    <property type="protein sequence ID" value="KAL1836288.1"/>
    <property type="molecule type" value="Genomic_DNA"/>
</dbReference>
<proteinExistence type="predicted"/>
<feature type="region of interest" description="Disordered" evidence="1">
    <location>
        <begin position="181"/>
        <end position="217"/>
    </location>
</feature>
<keyword evidence="3" id="KW-1185">Reference proteome</keyword>
<evidence type="ECO:0000256" key="1">
    <source>
        <dbReference type="SAM" id="MobiDB-lite"/>
    </source>
</evidence>
<dbReference type="Proteomes" id="UP001583172">
    <property type="component" value="Unassembled WGS sequence"/>
</dbReference>
<dbReference type="PANTHER" id="PTHR42040">
    <property type="entry name" value="INNER KINETOCHORE SUBUNIT FTA4"/>
    <property type="match status" value="1"/>
</dbReference>
<comment type="caution">
    <text evidence="2">The sequence shown here is derived from an EMBL/GenBank/DDBJ whole genome shotgun (WGS) entry which is preliminary data.</text>
</comment>
<organism evidence="2 3">
    <name type="scientific">Humicola insolens</name>
    <name type="common">Soft-rot fungus</name>
    <dbReference type="NCBI Taxonomy" id="85995"/>
    <lineage>
        <taxon>Eukaryota</taxon>
        <taxon>Fungi</taxon>
        <taxon>Dikarya</taxon>
        <taxon>Ascomycota</taxon>
        <taxon>Pezizomycotina</taxon>
        <taxon>Sordariomycetes</taxon>
        <taxon>Sordariomycetidae</taxon>
        <taxon>Sordariales</taxon>
        <taxon>Chaetomiaceae</taxon>
        <taxon>Mycothermus</taxon>
    </lineage>
</organism>
<evidence type="ECO:0000313" key="3">
    <source>
        <dbReference type="Proteomes" id="UP001583172"/>
    </source>
</evidence>
<feature type="region of interest" description="Disordered" evidence="1">
    <location>
        <begin position="27"/>
        <end position="50"/>
    </location>
</feature>
<feature type="region of interest" description="Disordered" evidence="1">
    <location>
        <begin position="253"/>
        <end position="301"/>
    </location>
</feature>
<dbReference type="PANTHER" id="PTHR42040:SF1">
    <property type="entry name" value="INNER KINETOCHORE SUBUNIT FTA4"/>
    <property type="match status" value="1"/>
</dbReference>
<accession>A0ABR3V3D1</accession>
<name>A0ABR3V3D1_HUMIN</name>
<feature type="compositionally biased region" description="Low complexity" evidence="1">
    <location>
        <begin position="183"/>
        <end position="202"/>
    </location>
</feature>